<name>W9XIJ4_9EURO</name>
<feature type="compositionally biased region" description="Polar residues" evidence="1">
    <location>
        <begin position="222"/>
        <end position="233"/>
    </location>
</feature>
<dbReference type="EMBL" id="AMGY01000007">
    <property type="protein sequence ID" value="EXJ80028.1"/>
    <property type="molecule type" value="Genomic_DNA"/>
</dbReference>
<dbReference type="GeneID" id="19172402"/>
<evidence type="ECO:0000313" key="3">
    <source>
        <dbReference type="Proteomes" id="UP000019478"/>
    </source>
</evidence>
<feature type="compositionally biased region" description="Polar residues" evidence="1">
    <location>
        <begin position="272"/>
        <end position="282"/>
    </location>
</feature>
<sequence length="347" mass="37823">MRTSRGSDNVLVASDDLGSAHAREPSEDQDASVPTGSSHQMNEQSGNPHPIPPARLPEIELLWSNDSLRHSKLRLSGIEQPNRDGCSTLSRTEENLQGESRNSNTVQPTAKNNIQRKNSSTRPSTEDFLISAPASGSGTILNVKNRASLLPGLQSIQQLEAGLPTRNSGAGHGAGIPVYPDKGLSRNSWRDTWLSNPSRETRRSTVVLESFPIPPGDRSIQDRTGSMSIKTNCQPLDFDDNDESLSFETRRQRWHTERARARLEGVARFSNAGTSRLASSPRTLGAGRRNPREPVERSTTAMGDITNIEGIAYGEHSWPKRLGTGPVNIRVGGMPKLRGKPSIASSR</sequence>
<reference evidence="2 3" key="1">
    <citation type="submission" date="2013-03" db="EMBL/GenBank/DDBJ databases">
        <title>The Genome Sequence of Capronia epimyces CBS 606.96.</title>
        <authorList>
            <consortium name="The Broad Institute Genomics Platform"/>
            <person name="Cuomo C."/>
            <person name="de Hoog S."/>
            <person name="Gorbushina A."/>
            <person name="Walker B."/>
            <person name="Young S.K."/>
            <person name="Zeng Q."/>
            <person name="Gargeya S."/>
            <person name="Fitzgerald M."/>
            <person name="Haas B."/>
            <person name="Abouelleil A."/>
            <person name="Allen A.W."/>
            <person name="Alvarado L."/>
            <person name="Arachchi H.M."/>
            <person name="Berlin A.M."/>
            <person name="Chapman S.B."/>
            <person name="Gainer-Dewar J."/>
            <person name="Goldberg J."/>
            <person name="Griggs A."/>
            <person name="Gujja S."/>
            <person name="Hansen M."/>
            <person name="Howarth C."/>
            <person name="Imamovic A."/>
            <person name="Ireland A."/>
            <person name="Larimer J."/>
            <person name="McCowan C."/>
            <person name="Murphy C."/>
            <person name="Pearson M."/>
            <person name="Poon T.W."/>
            <person name="Priest M."/>
            <person name="Roberts A."/>
            <person name="Saif S."/>
            <person name="Shea T."/>
            <person name="Sisk P."/>
            <person name="Sykes S."/>
            <person name="Wortman J."/>
            <person name="Nusbaum C."/>
            <person name="Birren B."/>
        </authorList>
    </citation>
    <scope>NUCLEOTIDE SEQUENCE [LARGE SCALE GENOMIC DNA]</scope>
    <source>
        <strain evidence="2 3">CBS 606.96</strain>
    </source>
</reference>
<dbReference type="HOGENOM" id="CLU_799254_0_0_1"/>
<dbReference type="AlphaFoldDB" id="W9XIJ4"/>
<dbReference type="STRING" id="1182542.W9XIJ4"/>
<dbReference type="RefSeq" id="XP_007736602.1">
    <property type="nucleotide sequence ID" value="XM_007738412.1"/>
</dbReference>
<gene>
    <name evidence="2" type="ORF">A1O3_08314</name>
</gene>
<dbReference type="Proteomes" id="UP000019478">
    <property type="component" value="Unassembled WGS sequence"/>
</dbReference>
<feature type="region of interest" description="Disordered" evidence="1">
    <location>
        <begin position="1"/>
        <end position="58"/>
    </location>
</feature>
<feature type="region of interest" description="Disordered" evidence="1">
    <location>
        <begin position="272"/>
        <end position="298"/>
    </location>
</feature>
<feature type="compositionally biased region" description="Polar residues" evidence="1">
    <location>
        <begin position="85"/>
        <end position="123"/>
    </location>
</feature>
<evidence type="ECO:0000256" key="1">
    <source>
        <dbReference type="SAM" id="MobiDB-lite"/>
    </source>
</evidence>
<feature type="compositionally biased region" description="Polar residues" evidence="1">
    <location>
        <begin position="32"/>
        <end position="47"/>
    </location>
</feature>
<proteinExistence type="predicted"/>
<feature type="region of interest" description="Disordered" evidence="1">
    <location>
        <begin position="74"/>
        <end position="127"/>
    </location>
</feature>
<comment type="caution">
    <text evidence="2">The sequence shown here is derived from an EMBL/GenBank/DDBJ whole genome shotgun (WGS) entry which is preliminary data.</text>
</comment>
<accession>W9XIJ4</accession>
<organism evidence="2 3">
    <name type="scientific">Capronia epimyces CBS 606.96</name>
    <dbReference type="NCBI Taxonomy" id="1182542"/>
    <lineage>
        <taxon>Eukaryota</taxon>
        <taxon>Fungi</taxon>
        <taxon>Dikarya</taxon>
        <taxon>Ascomycota</taxon>
        <taxon>Pezizomycotina</taxon>
        <taxon>Eurotiomycetes</taxon>
        <taxon>Chaetothyriomycetidae</taxon>
        <taxon>Chaetothyriales</taxon>
        <taxon>Herpotrichiellaceae</taxon>
        <taxon>Capronia</taxon>
    </lineage>
</organism>
<keyword evidence="3" id="KW-1185">Reference proteome</keyword>
<protein>
    <submittedName>
        <fullName evidence="2">Uncharacterized protein</fullName>
    </submittedName>
</protein>
<feature type="region of interest" description="Disordered" evidence="1">
    <location>
        <begin position="210"/>
        <end position="233"/>
    </location>
</feature>
<evidence type="ECO:0000313" key="2">
    <source>
        <dbReference type="EMBL" id="EXJ80028.1"/>
    </source>
</evidence>